<name>A0AAD7CN84_MYCRO</name>
<dbReference type="Proteomes" id="UP001221757">
    <property type="component" value="Unassembled WGS sequence"/>
</dbReference>
<accession>A0AAD7CN84</accession>
<feature type="region of interest" description="Disordered" evidence="1">
    <location>
        <begin position="106"/>
        <end position="148"/>
    </location>
</feature>
<reference evidence="2" key="1">
    <citation type="submission" date="2023-03" db="EMBL/GenBank/DDBJ databases">
        <title>Massive genome expansion in bonnet fungi (Mycena s.s.) driven by repeated elements and novel gene families across ecological guilds.</title>
        <authorList>
            <consortium name="Lawrence Berkeley National Laboratory"/>
            <person name="Harder C.B."/>
            <person name="Miyauchi S."/>
            <person name="Viragh M."/>
            <person name="Kuo A."/>
            <person name="Thoen E."/>
            <person name="Andreopoulos B."/>
            <person name="Lu D."/>
            <person name="Skrede I."/>
            <person name="Drula E."/>
            <person name="Henrissat B."/>
            <person name="Morin E."/>
            <person name="Kohler A."/>
            <person name="Barry K."/>
            <person name="LaButti K."/>
            <person name="Morin E."/>
            <person name="Salamov A."/>
            <person name="Lipzen A."/>
            <person name="Mereny Z."/>
            <person name="Hegedus B."/>
            <person name="Baldrian P."/>
            <person name="Stursova M."/>
            <person name="Weitz H."/>
            <person name="Taylor A."/>
            <person name="Grigoriev I.V."/>
            <person name="Nagy L.G."/>
            <person name="Martin F."/>
            <person name="Kauserud H."/>
        </authorList>
    </citation>
    <scope>NUCLEOTIDE SEQUENCE</scope>
    <source>
        <strain evidence="2">CBHHK067</strain>
    </source>
</reference>
<dbReference type="EMBL" id="JARKIE010000320">
    <property type="protein sequence ID" value="KAJ7654713.1"/>
    <property type="molecule type" value="Genomic_DNA"/>
</dbReference>
<evidence type="ECO:0000313" key="3">
    <source>
        <dbReference type="Proteomes" id="UP001221757"/>
    </source>
</evidence>
<comment type="caution">
    <text evidence="2">The sequence shown here is derived from an EMBL/GenBank/DDBJ whole genome shotgun (WGS) entry which is preliminary data.</text>
</comment>
<evidence type="ECO:0000256" key="1">
    <source>
        <dbReference type="SAM" id="MobiDB-lite"/>
    </source>
</evidence>
<organism evidence="2 3">
    <name type="scientific">Mycena rosella</name>
    <name type="common">Pink bonnet</name>
    <name type="synonym">Agaricus rosellus</name>
    <dbReference type="NCBI Taxonomy" id="1033263"/>
    <lineage>
        <taxon>Eukaryota</taxon>
        <taxon>Fungi</taxon>
        <taxon>Dikarya</taxon>
        <taxon>Basidiomycota</taxon>
        <taxon>Agaricomycotina</taxon>
        <taxon>Agaricomycetes</taxon>
        <taxon>Agaricomycetidae</taxon>
        <taxon>Agaricales</taxon>
        <taxon>Marasmiineae</taxon>
        <taxon>Mycenaceae</taxon>
        <taxon>Mycena</taxon>
    </lineage>
</organism>
<feature type="compositionally biased region" description="Low complexity" evidence="1">
    <location>
        <begin position="110"/>
        <end position="130"/>
    </location>
</feature>
<evidence type="ECO:0000313" key="2">
    <source>
        <dbReference type="EMBL" id="KAJ7654713.1"/>
    </source>
</evidence>
<sequence>MAETTKAVLPVPYILGFSLTPAQLRTVAQLALDPETFGHCETDRDYHFKLVDSARAKRQERTFLRTSDYGVGRHVIFGCSMPCPLSMARIHTRGCRRGSSRRLWRRLDSTRSPSSATGGLGASSSPSGFGRRCTEPLKGGVRRRRSASQRRWSASHLRSRQRMWEIPRMCRAFEFSFECTQELYNIVSSCDTISFVRASLKPFLIPLHISLQYPSLGRRAYSLRTDFQIKALPLSFALCRFQPCSAFVDPRERFPSTAFLLLYSATQLRRWSRSV</sequence>
<proteinExistence type="predicted"/>
<gene>
    <name evidence="2" type="ORF">B0H17DRAFT_1099683</name>
</gene>
<protein>
    <submittedName>
        <fullName evidence="2">Uncharacterized protein</fullName>
    </submittedName>
</protein>
<keyword evidence="3" id="KW-1185">Reference proteome</keyword>
<dbReference type="AlphaFoldDB" id="A0AAD7CN84"/>